<organism evidence="1 2">
    <name type="scientific">Rhodococcoides kyotonense</name>
    <dbReference type="NCBI Taxonomy" id="398843"/>
    <lineage>
        <taxon>Bacteria</taxon>
        <taxon>Bacillati</taxon>
        <taxon>Actinomycetota</taxon>
        <taxon>Actinomycetes</taxon>
        <taxon>Mycobacteriales</taxon>
        <taxon>Nocardiaceae</taxon>
        <taxon>Rhodococcoides</taxon>
    </lineage>
</organism>
<dbReference type="RefSeq" id="WP_089243608.1">
    <property type="nucleotide sequence ID" value="NZ_FZOW01000002.1"/>
</dbReference>
<dbReference type="AlphaFoldDB" id="A0A239EK08"/>
<dbReference type="EMBL" id="FZOW01000002">
    <property type="protein sequence ID" value="SNS44957.1"/>
    <property type="molecule type" value="Genomic_DNA"/>
</dbReference>
<evidence type="ECO:0000313" key="2">
    <source>
        <dbReference type="Proteomes" id="UP000198327"/>
    </source>
</evidence>
<accession>A0A239EK08</accession>
<gene>
    <name evidence="1" type="ORF">SAMN05421642_102427</name>
</gene>
<name>A0A239EK08_9NOCA</name>
<keyword evidence="2" id="KW-1185">Reference proteome</keyword>
<dbReference type="Proteomes" id="UP000198327">
    <property type="component" value="Unassembled WGS sequence"/>
</dbReference>
<protein>
    <submittedName>
        <fullName evidence="1">Uncharacterized protein</fullName>
    </submittedName>
</protein>
<evidence type="ECO:0000313" key="1">
    <source>
        <dbReference type="EMBL" id="SNS44957.1"/>
    </source>
</evidence>
<proteinExistence type="predicted"/>
<reference evidence="2" key="1">
    <citation type="submission" date="2017-06" db="EMBL/GenBank/DDBJ databases">
        <authorList>
            <person name="Varghese N."/>
            <person name="Submissions S."/>
        </authorList>
    </citation>
    <scope>NUCLEOTIDE SEQUENCE [LARGE SCALE GENOMIC DNA]</scope>
    <source>
        <strain evidence="2">JCM 23211</strain>
    </source>
</reference>
<sequence length="89" mass="10192">MHDEKTRDMFLRNAHRAAMERSIAAHLDRTGEGVERIPTLTLRDVRHESHTTTLLQRRSALGLSICPNSRIFVDEHGKPISLEQISLHL</sequence>
<dbReference type="OrthoDB" id="153551at2"/>